<evidence type="ECO:0000256" key="2">
    <source>
        <dbReference type="ARBA" id="ARBA00007449"/>
    </source>
</evidence>
<keyword evidence="5 18" id="KW-0812">Transmembrane</keyword>
<feature type="disulfide bond" evidence="17">
    <location>
        <begin position="259"/>
        <end position="299"/>
    </location>
</feature>
<feature type="disulfide bond" evidence="17">
    <location>
        <begin position="536"/>
        <end position="545"/>
    </location>
</feature>
<dbReference type="InterPro" id="IPR057243">
    <property type="entry name" value="Integrin_I-EGF_CS"/>
</dbReference>
<feature type="disulfide bond" evidence="17">
    <location>
        <begin position="204"/>
        <end position="211"/>
    </location>
</feature>
<evidence type="ECO:0000256" key="20">
    <source>
        <dbReference type="SAM" id="SignalP"/>
    </source>
</evidence>
<dbReference type="SMART" id="SM00187">
    <property type="entry name" value="INB"/>
    <property type="match status" value="1"/>
</dbReference>
<feature type="disulfide bond" evidence="17">
    <location>
        <begin position="606"/>
        <end position="650"/>
    </location>
</feature>
<dbReference type="SUPFAM" id="SSF103575">
    <property type="entry name" value="Plexin repeat"/>
    <property type="match status" value="1"/>
</dbReference>
<feature type="transmembrane region" description="Helical" evidence="19">
    <location>
        <begin position="704"/>
        <end position="728"/>
    </location>
</feature>
<dbReference type="PRINTS" id="PR01186">
    <property type="entry name" value="INTEGRINB"/>
</dbReference>
<proteinExistence type="inferred from homology"/>
<dbReference type="SMART" id="SM01241">
    <property type="entry name" value="Integrin_b_cyt"/>
    <property type="match status" value="1"/>
</dbReference>
<keyword evidence="16" id="KW-0325">Glycoprotein</keyword>
<dbReference type="GeneTree" id="ENSGT01150000286983"/>
<name>A0A3B3QPE3_9TELE</name>
<dbReference type="Ensembl" id="ENSPKIT00000031337.1">
    <property type="protein sequence ID" value="ENSPKIP00000007286.1"/>
    <property type="gene ID" value="ENSPKIG00000023246.1"/>
</dbReference>
<evidence type="ECO:0000256" key="9">
    <source>
        <dbReference type="ARBA" id="ARBA00022837"/>
    </source>
</evidence>
<evidence type="ECO:0000313" key="25">
    <source>
        <dbReference type="Proteomes" id="UP000261540"/>
    </source>
</evidence>
<dbReference type="GO" id="GO:0046872">
    <property type="term" value="F:metal ion binding"/>
    <property type="evidence" value="ECO:0007669"/>
    <property type="project" value="UniProtKB-KW"/>
</dbReference>
<comment type="subcellular location">
    <subcellularLocation>
        <location evidence="1 18">Cell membrane</location>
        <topology evidence="1 18">Single-pass type I membrane protein</topology>
    </subcellularLocation>
</comment>
<evidence type="ECO:0000256" key="5">
    <source>
        <dbReference type="ARBA" id="ARBA00022692"/>
    </source>
</evidence>
<evidence type="ECO:0000313" key="24">
    <source>
        <dbReference type="Ensembl" id="ENSPKIP00000007286.1"/>
    </source>
</evidence>
<evidence type="ECO:0000256" key="19">
    <source>
        <dbReference type="SAM" id="Phobius"/>
    </source>
</evidence>
<dbReference type="InterPro" id="IPR014836">
    <property type="entry name" value="Integrin_bsu_cyt_dom"/>
</dbReference>
<dbReference type="InterPro" id="IPR032695">
    <property type="entry name" value="Integrin_dom_sf"/>
</dbReference>
<accession>A0A3B3QPE3</accession>
<protein>
    <recommendedName>
        <fullName evidence="18">Integrin beta</fullName>
    </recommendedName>
</protein>
<keyword evidence="9" id="KW-0106">Calcium</keyword>
<dbReference type="AlphaFoldDB" id="A0A3B3QPE3"/>
<dbReference type="SUPFAM" id="SSF53300">
    <property type="entry name" value="vWA-like"/>
    <property type="match status" value="1"/>
</dbReference>
<feature type="chain" id="PRO_5017485136" description="Integrin beta" evidence="20">
    <location>
        <begin position="32"/>
        <end position="771"/>
    </location>
</feature>
<evidence type="ECO:0000256" key="17">
    <source>
        <dbReference type="PIRSR" id="PIRSR002512-1"/>
    </source>
</evidence>
<evidence type="ECO:0000256" key="4">
    <source>
        <dbReference type="ARBA" id="ARBA00022536"/>
    </source>
</evidence>
<dbReference type="InterPro" id="IPR016201">
    <property type="entry name" value="PSI"/>
</dbReference>
<dbReference type="SUPFAM" id="SSF57196">
    <property type="entry name" value="EGF/Laminin"/>
    <property type="match status" value="1"/>
</dbReference>
<dbReference type="STRING" id="1676925.ENSPKIP00000007286"/>
<reference evidence="24" key="2">
    <citation type="submission" date="2025-09" db="UniProtKB">
        <authorList>
            <consortium name="Ensembl"/>
        </authorList>
    </citation>
    <scope>IDENTIFICATION</scope>
</reference>
<evidence type="ECO:0000256" key="13">
    <source>
        <dbReference type="ARBA" id="ARBA00023037"/>
    </source>
</evidence>
<feature type="domain" description="Integrin beta subunit VWA" evidence="21">
    <location>
        <begin position="43"/>
        <end position="462"/>
    </location>
</feature>
<keyword evidence="6" id="KW-0479">Metal-binding</keyword>
<dbReference type="GO" id="GO:0008305">
    <property type="term" value="C:integrin complex"/>
    <property type="evidence" value="ECO:0007669"/>
    <property type="project" value="TreeGrafter"/>
</dbReference>
<dbReference type="GO" id="GO:0050900">
    <property type="term" value="P:leukocyte migration"/>
    <property type="evidence" value="ECO:0007669"/>
    <property type="project" value="TreeGrafter"/>
</dbReference>
<evidence type="ECO:0000256" key="7">
    <source>
        <dbReference type="ARBA" id="ARBA00022729"/>
    </source>
</evidence>
<evidence type="ECO:0000256" key="18">
    <source>
        <dbReference type="RuleBase" id="RU000633"/>
    </source>
</evidence>
<feature type="domain" description="PSI" evidence="22">
    <location>
        <begin position="37"/>
        <end position="84"/>
    </location>
</feature>
<evidence type="ECO:0000256" key="15">
    <source>
        <dbReference type="ARBA" id="ARBA00023157"/>
    </source>
</evidence>
<dbReference type="GO" id="GO:0009986">
    <property type="term" value="C:cell surface"/>
    <property type="evidence" value="ECO:0007669"/>
    <property type="project" value="TreeGrafter"/>
</dbReference>
<dbReference type="Gene3D" id="1.20.5.100">
    <property type="entry name" value="Cytochrome c1, transmembrane anchor, C-terminal"/>
    <property type="match status" value="1"/>
</dbReference>
<keyword evidence="15 17" id="KW-1015">Disulfide bond</keyword>
<feature type="disulfide bond" evidence="17">
    <location>
        <begin position="487"/>
        <end position="496"/>
    </location>
</feature>
<feature type="disulfide bond" evidence="17">
    <location>
        <begin position="460"/>
        <end position="464"/>
    </location>
</feature>
<feature type="disulfide bond" evidence="17">
    <location>
        <begin position="627"/>
        <end position="636"/>
    </location>
</feature>
<dbReference type="Proteomes" id="UP000261540">
    <property type="component" value="Unplaced"/>
</dbReference>
<dbReference type="GO" id="GO:0098609">
    <property type="term" value="P:cell-cell adhesion"/>
    <property type="evidence" value="ECO:0007669"/>
    <property type="project" value="TreeGrafter"/>
</dbReference>
<dbReference type="Pfam" id="PF08725">
    <property type="entry name" value="Integrin_b_cyt"/>
    <property type="match status" value="1"/>
</dbReference>
<keyword evidence="14 19" id="KW-0472">Membrane</keyword>
<dbReference type="FunFam" id="3.40.50.410:FF:000002">
    <property type="entry name" value="Integrin beta"/>
    <property type="match status" value="1"/>
</dbReference>
<evidence type="ECO:0000256" key="10">
    <source>
        <dbReference type="ARBA" id="ARBA00022842"/>
    </source>
</evidence>
<feature type="disulfide bond" evidence="17">
    <location>
        <begin position="573"/>
        <end position="582"/>
    </location>
</feature>
<evidence type="ECO:0000256" key="3">
    <source>
        <dbReference type="ARBA" id="ARBA00022475"/>
    </source>
</evidence>
<dbReference type="GO" id="GO:0005925">
    <property type="term" value="C:focal adhesion"/>
    <property type="evidence" value="ECO:0007669"/>
    <property type="project" value="TreeGrafter"/>
</dbReference>
<dbReference type="FunFam" id="2.10.25.10:FF:000036">
    <property type="entry name" value="Integrin beta"/>
    <property type="match status" value="1"/>
</dbReference>
<feature type="disulfide bond" evidence="17">
    <location>
        <begin position="529"/>
        <end position="534"/>
    </location>
</feature>
<evidence type="ECO:0000256" key="16">
    <source>
        <dbReference type="ARBA" id="ARBA00023180"/>
    </source>
</evidence>
<feature type="disulfide bond" evidence="17">
    <location>
        <begin position="56"/>
        <end position="72"/>
    </location>
</feature>
<keyword evidence="12 19" id="KW-1133">Transmembrane helix</keyword>
<evidence type="ECO:0000256" key="12">
    <source>
        <dbReference type="ARBA" id="ARBA00022989"/>
    </source>
</evidence>
<feature type="disulfide bond" evidence="17">
    <location>
        <begin position="498"/>
        <end position="514"/>
    </location>
</feature>
<dbReference type="Pfam" id="PF23105">
    <property type="entry name" value="EGF_integrin"/>
    <property type="match status" value="1"/>
</dbReference>
<evidence type="ECO:0000256" key="6">
    <source>
        <dbReference type="ARBA" id="ARBA00022723"/>
    </source>
</evidence>
<sequence length="771" mass="86311">MSQKLINLCEVAMKMAWLLVALLHFVRLLQTLETPMECRPQPTCQECLKSPYCAWCKEKDFLKFGESNERRCDNEKALRKRNCSDVFNRDSVKDTRRDDDLSSDPDNIVQLRPQNLYLKLRVGEPMTFNVEFKRAEGYPIDLYYLMDLSYSMKDDLGNIKNLGQKILDNLLRVTRKVRIGFGSFVDKVSMPYVSTVNAKLINPCPSRLDTCQPAFSFKNVLGLTEDGNEFKRKVSEQKISGNLDSPEGGLDAMIQAAVCQDQIGWGNVTRILVYTSDDTYHMAGDGRLAGIYHPNDGRCHLNAEGVYDKATIYDYPSVGQLSRVLSANNIQLIFAVTEHSIPTYKALSHLIPQSVVGVLEKDSSNVVQLISDAYGNLSSTILLEYQQAPLGLNISFRSQCSKGEYSEWDRTGRCNNVKIGQQVNFAVRLSASTCLSKAETFLIKVQGLREELKVTVETLCDCDCDDREHSATHCNGDGTLHCGMCSCYGNHLGQRCECQRQRDTDTVHEIEAQCRQSNSSQPCSGQGSCECGKCQCRSPYWGEFCQCDDTSCERFDGKMCGDQGACKCGNCQCKAGFSGSACECDTRTDKCNKGSLMCNNHGNCICNRCKCEPGFFRDQCTELSSPCQTYKNCVKCTVLKEGKEGLEANCSEVCGSVRPSRIPDAQQFDCQIEEITFEVEMDKENGAIKIAYADTPGTIDKTRVAVGTAVSAVILIGILIIIVYRVLLEVYDRREYRKFELEQKKVEWKSSQNPLFQGATTITMNPMHVED</sequence>
<evidence type="ECO:0000256" key="8">
    <source>
        <dbReference type="ARBA" id="ARBA00022737"/>
    </source>
</evidence>
<reference evidence="24" key="1">
    <citation type="submission" date="2025-08" db="UniProtKB">
        <authorList>
            <consortium name="Ensembl"/>
        </authorList>
    </citation>
    <scope>IDENTIFICATION</scope>
</reference>
<keyword evidence="10" id="KW-0460">Magnesium</keyword>
<dbReference type="Gene3D" id="2.60.40.1510">
    <property type="entry name" value="ntegrin, alpha v. Chain A, domain 3"/>
    <property type="match status" value="1"/>
</dbReference>
<keyword evidence="4" id="KW-0245">EGF-like domain</keyword>
<feature type="disulfide bond" evidence="17">
    <location>
        <begin position="604"/>
        <end position="609"/>
    </location>
</feature>
<organism evidence="24 25">
    <name type="scientific">Paramormyrops kingsleyae</name>
    <dbReference type="NCBI Taxonomy" id="1676925"/>
    <lineage>
        <taxon>Eukaryota</taxon>
        <taxon>Metazoa</taxon>
        <taxon>Chordata</taxon>
        <taxon>Craniata</taxon>
        <taxon>Vertebrata</taxon>
        <taxon>Euteleostomi</taxon>
        <taxon>Actinopterygii</taxon>
        <taxon>Neopterygii</taxon>
        <taxon>Teleostei</taxon>
        <taxon>Osteoglossocephala</taxon>
        <taxon>Osteoglossomorpha</taxon>
        <taxon>Osteoglossiformes</taxon>
        <taxon>Mormyridae</taxon>
        <taxon>Paramormyrops</taxon>
    </lineage>
</organism>
<feature type="disulfide bond" evidence="17">
    <location>
        <begin position="568"/>
        <end position="598"/>
    </location>
</feature>
<dbReference type="GO" id="GO:0007160">
    <property type="term" value="P:cell-matrix adhesion"/>
    <property type="evidence" value="ECO:0007669"/>
    <property type="project" value="TreeGrafter"/>
</dbReference>
<dbReference type="GO" id="GO:0007229">
    <property type="term" value="P:integrin-mediated signaling pathway"/>
    <property type="evidence" value="ECO:0007669"/>
    <property type="project" value="UniProtKB-KW"/>
</dbReference>
<dbReference type="GO" id="GO:0033627">
    <property type="term" value="P:cell adhesion mediated by integrin"/>
    <property type="evidence" value="ECO:0007669"/>
    <property type="project" value="TreeGrafter"/>
</dbReference>
<evidence type="ECO:0000259" key="21">
    <source>
        <dbReference type="SMART" id="SM00187"/>
    </source>
</evidence>
<dbReference type="Gene3D" id="2.10.25.10">
    <property type="entry name" value="Laminin"/>
    <property type="match status" value="4"/>
</dbReference>
<feature type="disulfide bond" evidence="17">
    <location>
        <begin position="531"/>
        <end position="560"/>
    </location>
</feature>
<dbReference type="PIRSF" id="PIRSF002512">
    <property type="entry name" value="Integrin_B"/>
    <property type="match status" value="1"/>
</dbReference>
<feature type="disulfide bond" evidence="17">
    <location>
        <begin position="482"/>
        <end position="523"/>
    </location>
</feature>
<keyword evidence="25" id="KW-1185">Reference proteome</keyword>
<dbReference type="InterPro" id="IPR057073">
    <property type="entry name" value="EGF_integrin_2"/>
</dbReference>
<evidence type="ECO:0000256" key="1">
    <source>
        <dbReference type="ARBA" id="ARBA00004251"/>
    </source>
</evidence>
<dbReference type="SMART" id="SM00423">
    <property type="entry name" value="PSI"/>
    <property type="match status" value="1"/>
</dbReference>
<feature type="disulfide bond" evidence="17">
    <location>
        <begin position="611"/>
        <end position="620"/>
    </location>
</feature>
<dbReference type="SUPFAM" id="SSF69179">
    <property type="entry name" value="Integrin domains"/>
    <property type="match status" value="1"/>
</dbReference>
<keyword evidence="3" id="KW-1003">Cell membrane</keyword>
<evidence type="ECO:0000256" key="14">
    <source>
        <dbReference type="ARBA" id="ARBA00023136"/>
    </source>
</evidence>
<dbReference type="PANTHER" id="PTHR10082">
    <property type="entry name" value="INTEGRIN BETA SUBUNIT"/>
    <property type="match status" value="1"/>
</dbReference>
<feature type="disulfide bond" evidence="17">
    <location>
        <begin position="566"/>
        <end position="571"/>
    </location>
</feature>
<feature type="domain" description="Integrin beta subunit cytoplasmic" evidence="23">
    <location>
        <begin position="725"/>
        <end position="771"/>
    </location>
</feature>
<keyword evidence="7 20" id="KW-0732">Signal</keyword>
<evidence type="ECO:0000259" key="23">
    <source>
        <dbReference type="SMART" id="SM01241"/>
    </source>
</evidence>
<keyword evidence="8" id="KW-0677">Repeat</keyword>
<keyword evidence="11 18" id="KW-0130">Cell adhesion</keyword>
<dbReference type="InterPro" id="IPR036465">
    <property type="entry name" value="vWFA_dom_sf"/>
</dbReference>
<feature type="disulfide bond" evidence="17">
    <location>
        <begin position="47"/>
        <end position="83"/>
    </location>
</feature>
<feature type="disulfide bond" evidence="17">
    <location>
        <begin position="44"/>
        <end position="53"/>
    </location>
</feature>
<dbReference type="PANTHER" id="PTHR10082:SF36">
    <property type="entry name" value="INTEGRIN BETA-7"/>
    <property type="match status" value="1"/>
</dbReference>
<dbReference type="GO" id="GO:0005178">
    <property type="term" value="F:integrin binding"/>
    <property type="evidence" value="ECO:0007669"/>
    <property type="project" value="TreeGrafter"/>
</dbReference>
<dbReference type="Gene3D" id="3.40.50.410">
    <property type="entry name" value="von Willebrand factor, type A domain"/>
    <property type="match status" value="1"/>
</dbReference>
<dbReference type="InterPro" id="IPR002369">
    <property type="entry name" value="Integrin_bsu_VWA"/>
</dbReference>
<keyword evidence="13 18" id="KW-0401">Integrin</keyword>
<feature type="disulfide bond" evidence="17">
    <location>
        <begin position="547"/>
        <end position="552"/>
    </location>
</feature>
<feature type="signal peptide" evidence="20">
    <location>
        <begin position="1"/>
        <end position="31"/>
    </location>
</feature>
<evidence type="ECO:0000259" key="22">
    <source>
        <dbReference type="SMART" id="SM00423"/>
    </source>
</evidence>
<evidence type="ECO:0000256" key="11">
    <source>
        <dbReference type="ARBA" id="ARBA00022889"/>
    </source>
</evidence>
<dbReference type="Pfam" id="PF00362">
    <property type="entry name" value="Integrin_beta"/>
    <property type="match status" value="1"/>
</dbReference>
<dbReference type="InterPro" id="IPR015812">
    <property type="entry name" value="Integrin_bsu"/>
</dbReference>
<dbReference type="PROSITE" id="PS00243">
    <property type="entry name" value="I_EGF_1"/>
    <property type="match status" value="1"/>
</dbReference>
<comment type="similarity">
    <text evidence="2 18">Belongs to the integrin beta chain family.</text>
</comment>